<dbReference type="KEGG" id="nde:NIDE3818"/>
<keyword evidence="3 4" id="KW-0408">Iron</keyword>
<dbReference type="GO" id="GO:0046872">
    <property type="term" value="F:metal ion binding"/>
    <property type="evidence" value="ECO:0007669"/>
    <property type="project" value="UniProtKB-KW"/>
</dbReference>
<dbReference type="PROSITE" id="PS51007">
    <property type="entry name" value="CYTC"/>
    <property type="match status" value="1"/>
</dbReference>
<accession>D8PJB9</accession>
<evidence type="ECO:0000256" key="4">
    <source>
        <dbReference type="PROSITE-ProRule" id="PRU00433"/>
    </source>
</evidence>
<keyword evidence="1 4" id="KW-0349">Heme</keyword>
<dbReference type="Proteomes" id="UP000001660">
    <property type="component" value="Chromosome"/>
</dbReference>
<protein>
    <submittedName>
        <fullName evidence="6">Putative Cytochrome c</fullName>
    </submittedName>
</protein>
<dbReference type="Gene3D" id="1.10.760.10">
    <property type="entry name" value="Cytochrome c-like domain"/>
    <property type="match status" value="1"/>
</dbReference>
<dbReference type="Pfam" id="PF00034">
    <property type="entry name" value="Cytochrom_C"/>
    <property type="match status" value="1"/>
</dbReference>
<keyword evidence="7" id="KW-1185">Reference proteome</keyword>
<gene>
    <name evidence="6" type="ORF">NIDE3818</name>
</gene>
<dbReference type="GO" id="GO:0009055">
    <property type="term" value="F:electron transfer activity"/>
    <property type="evidence" value="ECO:0007669"/>
    <property type="project" value="InterPro"/>
</dbReference>
<dbReference type="eggNOG" id="COG2010">
    <property type="taxonomic scope" value="Bacteria"/>
</dbReference>
<evidence type="ECO:0000313" key="7">
    <source>
        <dbReference type="Proteomes" id="UP000001660"/>
    </source>
</evidence>
<keyword evidence="2 4" id="KW-0479">Metal-binding</keyword>
<dbReference type="SUPFAM" id="SSF46626">
    <property type="entry name" value="Cytochrome c"/>
    <property type="match status" value="1"/>
</dbReference>
<dbReference type="STRING" id="330214.NIDE3818"/>
<dbReference type="InterPro" id="IPR036909">
    <property type="entry name" value="Cyt_c-like_dom_sf"/>
</dbReference>
<dbReference type="AlphaFoldDB" id="D8PJB9"/>
<evidence type="ECO:0000259" key="5">
    <source>
        <dbReference type="PROSITE" id="PS51007"/>
    </source>
</evidence>
<evidence type="ECO:0000313" key="6">
    <source>
        <dbReference type="EMBL" id="CBK43493.1"/>
    </source>
</evidence>
<sequence>MHRRLLLSGIVLIAFMHSAEHVSRAEPGEKLPALKGNATQGQTLFNGKGICHYCHGVDGVLDKKPSLKPDTAAAIARLSAGAPDLRNRAGLTLKDNKARFRAIREGHPGSGMLPDTSLSDQDITDLLAYLASLRQSQTTPGKSPY</sequence>
<dbReference type="OrthoDB" id="9794760at2"/>
<organism evidence="6 7">
    <name type="scientific">Nitrospira defluvii</name>
    <dbReference type="NCBI Taxonomy" id="330214"/>
    <lineage>
        <taxon>Bacteria</taxon>
        <taxon>Pseudomonadati</taxon>
        <taxon>Nitrospirota</taxon>
        <taxon>Nitrospiria</taxon>
        <taxon>Nitrospirales</taxon>
        <taxon>Nitrospiraceae</taxon>
        <taxon>Nitrospira</taxon>
    </lineage>
</organism>
<evidence type="ECO:0000256" key="3">
    <source>
        <dbReference type="ARBA" id="ARBA00023004"/>
    </source>
</evidence>
<dbReference type="GO" id="GO:0020037">
    <property type="term" value="F:heme binding"/>
    <property type="evidence" value="ECO:0007669"/>
    <property type="project" value="InterPro"/>
</dbReference>
<feature type="domain" description="Cytochrome c" evidence="5">
    <location>
        <begin position="36"/>
        <end position="134"/>
    </location>
</feature>
<evidence type="ECO:0000256" key="2">
    <source>
        <dbReference type="ARBA" id="ARBA00022723"/>
    </source>
</evidence>
<dbReference type="InterPro" id="IPR009056">
    <property type="entry name" value="Cyt_c-like_dom"/>
</dbReference>
<dbReference type="EMBL" id="FP929003">
    <property type="protein sequence ID" value="CBK43493.1"/>
    <property type="molecule type" value="Genomic_DNA"/>
</dbReference>
<evidence type="ECO:0000256" key="1">
    <source>
        <dbReference type="ARBA" id="ARBA00022617"/>
    </source>
</evidence>
<name>D8PJB9_9BACT</name>
<reference evidence="6 7" key="1">
    <citation type="journal article" date="2010" name="Proc. Natl. Acad. Sci. U.S.A.">
        <title>A Nitrospira metagenome illuminates the physiology and evolution of globally important nitrite-oxidizing bacteria.</title>
        <authorList>
            <person name="Lucker S."/>
            <person name="Wagner M."/>
            <person name="Maixner F."/>
            <person name="Pelletier E."/>
            <person name="Koch H."/>
            <person name="Vacherie B."/>
            <person name="Rattei T."/>
            <person name="Sinninghe Damste J."/>
            <person name="Spieck E."/>
            <person name="Le Paslier D."/>
            <person name="Daims H."/>
        </authorList>
    </citation>
    <scope>NUCLEOTIDE SEQUENCE [LARGE SCALE GENOMIC DNA]</scope>
</reference>
<proteinExistence type="predicted"/>
<dbReference type="HOGENOM" id="CLU_1783351_0_0_0"/>